<dbReference type="InterPro" id="IPR011006">
    <property type="entry name" value="CheY-like_superfamily"/>
</dbReference>
<keyword evidence="3 6" id="KW-0597">Phosphoprotein</keyword>
<evidence type="ECO:0000256" key="3">
    <source>
        <dbReference type="ARBA" id="ARBA00022553"/>
    </source>
</evidence>
<feature type="domain" description="GGDEF" evidence="8">
    <location>
        <begin position="184"/>
        <end position="313"/>
    </location>
</feature>
<evidence type="ECO:0000313" key="9">
    <source>
        <dbReference type="EMBL" id="QOY55143.1"/>
    </source>
</evidence>
<dbReference type="SUPFAM" id="SSF52172">
    <property type="entry name" value="CheY-like"/>
    <property type="match status" value="1"/>
</dbReference>
<keyword evidence="10" id="KW-1185">Reference proteome</keyword>
<dbReference type="Pfam" id="PF00990">
    <property type="entry name" value="GGDEF"/>
    <property type="match status" value="1"/>
</dbReference>
<dbReference type="AlphaFoldDB" id="A0A7S7M259"/>
<accession>A0A7S7M259</accession>
<dbReference type="NCBIfam" id="TIGR00254">
    <property type="entry name" value="GGDEF"/>
    <property type="match status" value="1"/>
</dbReference>
<dbReference type="GO" id="GO:0006935">
    <property type="term" value="P:chemotaxis"/>
    <property type="evidence" value="ECO:0007669"/>
    <property type="project" value="UniProtKB-KW"/>
</dbReference>
<dbReference type="RefSeq" id="WP_194367185.1">
    <property type="nucleotide sequence ID" value="NZ_CP054493.1"/>
</dbReference>
<protein>
    <submittedName>
        <fullName evidence="9">Response regulator</fullName>
    </submittedName>
</protein>
<dbReference type="InterPro" id="IPR050595">
    <property type="entry name" value="Bact_response_regulator"/>
</dbReference>
<name>A0A7S7M259_9BACT</name>
<dbReference type="Pfam" id="PF00072">
    <property type="entry name" value="Response_reg"/>
    <property type="match status" value="1"/>
</dbReference>
<sequence length="317" mass="35921">MIEEIININVINYSDYTVHIVDDSRSITAMLTNLLEEEGYNVTSTSNGKDAINYIYKNKPNLIILDVEMPVMDGYETIEQLKKYKQTSNIPVIFHTALTKPDVIGYLFEIGASDYISKPFIPEELLARIEKEIKNINLQNILKDKMSKLAEALSTDPLTKTYNKMHMTSIINSSLKKLEIDGKGSFSLIYIDIDQFNSFTKIHGMKESENAIKKISIVLKQSIRDKDVLSRWSGDMFMILCPQIAKDNLDDMAKYIKNNIGEITFKSDMHLTCTISMINSSTATSKQELLTKLETRMSDLTAVSKNSIVSTDGKVIR</sequence>
<dbReference type="Gene3D" id="3.40.50.2300">
    <property type="match status" value="1"/>
</dbReference>
<evidence type="ECO:0000256" key="1">
    <source>
        <dbReference type="ARBA" id="ARBA00001946"/>
    </source>
</evidence>
<feature type="domain" description="Response regulatory" evidence="7">
    <location>
        <begin position="17"/>
        <end position="133"/>
    </location>
</feature>
<feature type="modified residue" description="4-aspartylphosphate" evidence="6">
    <location>
        <position position="66"/>
    </location>
</feature>
<dbReference type="PANTHER" id="PTHR44591">
    <property type="entry name" value="STRESS RESPONSE REGULATOR PROTEIN 1"/>
    <property type="match status" value="1"/>
</dbReference>
<keyword evidence="2" id="KW-0145">Chemotaxis</keyword>
<dbReference type="InterPro" id="IPR001789">
    <property type="entry name" value="Sig_transdc_resp-reg_receiver"/>
</dbReference>
<dbReference type="GO" id="GO:0097588">
    <property type="term" value="P:archaeal or bacterial-type flagellum-dependent cell motility"/>
    <property type="evidence" value="ECO:0007669"/>
    <property type="project" value="UniProtKB-KW"/>
</dbReference>
<dbReference type="Proteomes" id="UP000593836">
    <property type="component" value="Chromosome"/>
</dbReference>
<dbReference type="SMART" id="SM00267">
    <property type="entry name" value="GGDEF"/>
    <property type="match status" value="1"/>
</dbReference>
<keyword evidence="4" id="KW-0283">Flagellar rotation</keyword>
<dbReference type="PROSITE" id="PS50887">
    <property type="entry name" value="GGDEF"/>
    <property type="match status" value="1"/>
</dbReference>
<evidence type="ECO:0000256" key="4">
    <source>
        <dbReference type="ARBA" id="ARBA00022779"/>
    </source>
</evidence>
<dbReference type="PROSITE" id="PS50110">
    <property type="entry name" value="RESPONSE_REGULATORY"/>
    <property type="match status" value="1"/>
</dbReference>
<dbReference type="InterPro" id="IPR029787">
    <property type="entry name" value="Nucleotide_cyclase"/>
</dbReference>
<dbReference type="Gene3D" id="3.30.70.270">
    <property type="match status" value="1"/>
</dbReference>
<dbReference type="InterPro" id="IPR043128">
    <property type="entry name" value="Rev_trsase/Diguanyl_cyclase"/>
</dbReference>
<evidence type="ECO:0000256" key="6">
    <source>
        <dbReference type="PROSITE-ProRule" id="PRU00169"/>
    </source>
</evidence>
<dbReference type="GO" id="GO:0000160">
    <property type="term" value="P:phosphorelay signal transduction system"/>
    <property type="evidence" value="ECO:0007669"/>
    <property type="project" value="UniProtKB-KW"/>
</dbReference>
<organism evidence="9 10">
    <name type="scientific">Candidatus Sulfurimonas marisnigri</name>
    <dbReference type="NCBI Taxonomy" id="2740405"/>
    <lineage>
        <taxon>Bacteria</taxon>
        <taxon>Pseudomonadati</taxon>
        <taxon>Campylobacterota</taxon>
        <taxon>Epsilonproteobacteria</taxon>
        <taxon>Campylobacterales</taxon>
        <taxon>Sulfurimonadaceae</taxon>
        <taxon>Sulfurimonas</taxon>
    </lineage>
</organism>
<evidence type="ECO:0000313" key="10">
    <source>
        <dbReference type="Proteomes" id="UP000593836"/>
    </source>
</evidence>
<dbReference type="PANTHER" id="PTHR44591:SF14">
    <property type="entry name" value="PROTEIN PILG"/>
    <property type="match status" value="1"/>
</dbReference>
<evidence type="ECO:0000256" key="5">
    <source>
        <dbReference type="ARBA" id="ARBA00023012"/>
    </source>
</evidence>
<dbReference type="InterPro" id="IPR000160">
    <property type="entry name" value="GGDEF_dom"/>
</dbReference>
<evidence type="ECO:0000259" key="8">
    <source>
        <dbReference type="PROSITE" id="PS50887"/>
    </source>
</evidence>
<reference evidence="9 10" key="1">
    <citation type="submission" date="2020-05" db="EMBL/GenBank/DDBJ databases">
        <title>Sulfurimonas marisnigri, sp. nov., and Sulfurimonas baltica, sp. nov., manganese oxide reducing chemolithoautotrophs of the class Epsilonproteobacteria isolated from the pelagic redoxclines of the Black and Baltic Seas and emended description of the genus Sulfurimonas.</title>
        <authorList>
            <person name="Henkel J.V."/>
            <person name="Laudan C."/>
            <person name="Werner J."/>
            <person name="Neu T."/>
            <person name="Plewe S."/>
            <person name="Sproer C."/>
            <person name="Bunk B."/>
            <person name="Schulz-Vogt H.N."/>
        </authorList>
    </citation>
    <scope>NUCLEOTIDE SEQUENCE [LARGE SCALE GENOMIC DNA]</scope>
    <source>
        <strain evidence="9 10">SoZ1</strain>
    </source>
</reference>
<dbReference type="SMART" id="SM00448">
    <property type="entry name" value="REC"/>
    <property type="match status" value="1"/>
</dbReference>
<dbReference type="KEGG" id="smas:HUE87_02570"/>
<keyword evidence="5" id="KW-0902">Two-component regulatory system</keyword>
<comment type="cofactor">
    <cofactor evidence="1">
        <name>Mg(2+)</name>
        <dbReference type="ChEBI" id="CHEBI:18420"/>
    </cofactor>
</comment>
<proteinExistence type="predicted"/>
<evidence type="ECO:0000256" key="2">
    <source>
        <dbReference type="ARBA" id="ARBA00022500"/>
    </source>
</evidence>
<dbReference type="EMBL" id="CP054493">
    <property type="protein sequence ID" value="QOY55143.1"/>
    <property type="molecule type" value="Genomic_DNA"/>
</dbReference>
<dbReference type="SUPFAM" id="SSF55073">
    <property type="entry name" value="Nucleotide cyclase"/>
    <property type="match status" value="1"/>
</dbReference>
<dbReference type="CDD" id="cd01949">
    <property type="entry name" value="GGDEF"/>
    <property type="match status" value="1"/>
</dbReference>
<evidence type="ECO:0000259" key="7">
    <source>
        <dbReference type="PROSITE" id="PS50110"/>
    </source>
</evidence>
<gene>
    <name evidence="9" type="ORF">HUE87_02570</name>
</gene>